<feature type="transmembrane region" description="Helical" evidence="9">
    <location>
        <begin position="155"/>
        <end position="173"/>
    </location>
</feature>
<feature type="transmembrane region" description="Helical" evidence="9">
    <location>
        <begin position="21"/>
        <end position="44"/>
    </location>
</feature>
<dbReference type="OrthoDB" id="9767568at2"/>
<comment type="subcellular location">
    <subcellularLocation>
        <location evidence="1">Membrane</location>
        <topology evidence="1">Multi-pass membrane protein</topology>
    </subcellularLocation>
</comment>
<protein>
    <recommendedName>
        <fullName evidence="8">1,4-dihydroxy-2-naphthoate octaprenyltransferase</fullName>
        <ecNumber evidence="8">2.5.1.74</ecNumber>
    </recommendedName>
</protein>
<dbReference type="Gene3D" id="1.10.357.140">
    <property type="entry name" value="UbiA prenyltransferase"/>
    <property type="match status" value="1"/>
</dbReference>
<gene>
    <name evidence="10" type="primary">menA</name>
    <name evidence="10" type="ORF">FFL34_03720</name>
</gene>
<feature type="transmembrane region" description="Helical" evidence="9">
    <location>
        <begin position="99"/>
        <end position="118"/>
    </location>
</feature>
<keyword evidence="7 9" id="KW-0472">Membrane</keyword>
<reference evidence="10 11" key="1">
    <citation type="submission" date="2019-05" db="EMBL/GenBank/DDBJ databases">
        <title>Genomic analysis of Lentibacillus sp. NKC220-2.</title>
        <authorList>
            <person name="Oh Y.J."/>
        </authorList>
    </citation>
    <scope>NUCLEOTIDE SEQUENCE [LARGE SCALE GENOMIC DNA]</scope>
    <source>
        <strain evidence="10 11">NKC220-2</strain>
    </source>
</reference>
<evidence type="ECO:0000256" key="1">
    <source>
        <dbReference type="ARBA" id="ARBA00004141"/>
    </source>
</evidence>
<keyword evidence="6 9" id="KW-1133">Transmembrane helix</keyword>
<dbReference type="GO" id="GO:0046428">
    <property type="term" value="F:1,4-dihydroxy-2-naphthoate polyprenyltransferase activity"/>
    <property type="evidence" value="ECO:0007669"/>
    <property type="project" value="UniProtKB-UniRule"/>
</dbReference>
<dbReference type="Pfam" id="PF01040">
    <property type="entry name" value="UbiA"/>
    <property type="match status" value="1"/>
</dbReference>
<evidence type="ECO:0000313" key="10">
    <source>
        <dbReference type="EMBL" id="TMN21317.1"/>
    </source>
</evidence>
<name>A0A5S3QHN4_9BACI</name>
<keyword evidence="5 9" id="KW-0812">Transmembrane</keyword>
<comment type="caution">
    <text evidence="10">The sequence shown here is derived from an EMBL/GenBank/DDBJ whole genome shotgun (WGS) entry which is preliminary data.</text>
</comment>
<evidence type="ECO:0000256" key="4">
    <source>
        <dbReference type="ARBA" id="ARBA00022679"/>
    </source>
</evidence>
<feature type="transmembrane region" description="Helical" evidence="9">
    <location>
        <begin position="50"/>
        <end position="70"/>
    </location>
</feature>
<dbReference type="InterPro" id="IPR000537">
    <property type="entry name" value="UbiA_prenyltransferase"/>
</dbReference>
<dbReference type="GO" id="GO:0016020">
    <property type="term" value="C:membrane"/>
    <property type="evidence" value="ECO:0007669"/>
    <property type="project" value="UniProtKB-SubCell"/>
</dbReference>
<dbReference type="PANTHER" id="PTHR13929:SF0">
    <property type="entry name" value="UBIA PRENYLTRANSFERASE DOMAIN-CONTAINING PROTEIN 1"/>
    <property type="match status" value="1"/>
</dbReference>
<feature type="transmembrane region" description="Helical" evidence="9">
    <location>
        <begin position="249"/>
        <end position="268"/>
    </location>
</feature>
<evidence type="ECO:0000256" key="3">
    <source>
        <dbReference type="ARBA" id="ARBA00022428"/>
    </source>
</evidence>
<evidence type="ECO:0000313" key="11">
    <source>
        <dbReference type="Proteomes" id="UP000306980"/>
    </source>
</evidence>
<dbReference type="GO" id="GO:0009234">
    <property type="term" value="P:menaquinone biosynthetic process"/>
    <property type="evidence" value="ECO:0007669"/>
    <property type="project" value="UniProtKB-UniRule"/>
</dbReference>
<keyword evidence="4 10" id="KW-0808">Transferase</keyword>
<dbReference type="GO" id="GO:0042371">
    <property type="term" value="P:vitamin K biosynthetic process"/>
    <property type="evidence" value="ECO:0007669"/>
    <property type="project" value="TreeGrafter"/>
</dbReference>
<dbReference type="NCBIfam" id="TIGR00751">
    <property type="entry name" value="menA"/>
    <property type="match status" value="1"/>
</dbReference>
<proteinExistence type="predicted"/>
<feature type="transmembrane region" description="Helical" evidence="9">
    <location>
        <begin position="280"/>
        <end position="300"/>
    </location>
</feature>
<accession>A0A5S3QHN4</accession>
<evidence type="ECO:0000256" key="9">
    <source>
        <dbReference type="SAM" id="Phobius"/>
    </source>
</evidence>
<evidence type="ECO:0000256" key="7">
    <source>
        <dbReference type="ARBA" id="ARBA00023136"/>
    </source>
</evidence>
<feature type="transmembrane region" description="Helical" evidence="9">
    <location>
        <begin position="124"/>
        <end position="143"/>
    </location>
</feature>
<organism evidence="10 11">
    <name type="scientific">Lentibacillus cibarius</name>
    <dbReference type="NCBI Taxonomy" id="2583219"/>
    <lineage>
        <taxon>Bacteria</taxon>
        <taxon>Bacillati</taxon>
        <taxon>Bacillota</taxon>
        <taxon>Bacilli</taxon>
        <taxon>Bacillales</taxon>
        <taxon>Bacillaceae</taxon>
        <taxon>Lentibacillus</taxon>
    </lineage>
</organism>
<evidence type="ECO:0000256" key="5">
    <source>
        <dbReference type="ARBA" id="ARBA00022692"/>
    </source>
</evidence>
<evidence type="ECO:0000256" key="8">
    <source>
        <dbReference type="NCBIfam" id="TIGR00751"/>
    </source>
</evidence>
<comment type="pathway">
    <text evidence="2">Quinol/quinone metabolism; menaquinone biosynthesis.</text>
</comment>
<dbReference type="UniPathway" id="UPA00079"/>
<dbReference type="PIRSF" id="PIRSF005355">
    <property type="entry name" value="UBIAD1"/>
    <property type="match status" value="1"/>
</dbReference>
<dbReference type="RefSeq" id="WP_138601599.1">
    <property type="nucleotide sequence ID" value="NZ_VCIA01000001.1"/>
</dbReference>
<feature type="transmembrane region" description="Helical" evidence="9">
    <location>
        <begin position="223"/>
        <end position="243"/>
    </location>
</feature>
<keyword evidence="3" id="KW-0474">Menaquinone biosynthesis</keyword>
<sequence length="301" mass="33292">MLSSAINRKQEIYYYRASWLQLFRPMTLTGTITPILVGTGIAAMHESIRFSVFLAMLIASLLIQSATNLFNDYYDFQHGQDKAKWTTDQSSASGPPHAAVLYTAILMISAAVLIGAWLAYQSSIWIIPVGIASIIFGYLYSAGPRPLCSIGLGETVAFTFLGPIVTILSYVVQGNALRLDILAISLPFALIIASMILTNNIRDIEKDHTFRHTLATTLGRFKAVNLLTALLTLSYITVIGLVVSNVVPWSATLVLLALPLAFRLRWSFRKKAKRAEELAGMKWAAWHHWAFGLLFAIGVWL</sequence>
<dbReference type="PANTHER" id="PTHR13929">
    <property type="entry name" value="1,4-DIHYDROXY-2-NAPHTHOATE OCTAPRENYLTRANSFERASE"/>
    <property type="match status" value="1"/>
</dbReference>
<dbReference type="InterPro" id="IPR044878">
    <property type="entry name" value="UbiA_sf"/>
</dbReference>
<dbReference type="Proteomes" id="UP000306980">
    <property type="component" value="Unassembled WGS sequence"/>
</dbReference>
<dbReference type="EC" id="2.5.1.74" evidence="8"/>
<evidence type="ECO:0000256" key="2">
    <source>
        <dbReference type="ARBA" id="ARBA00004863"/>
    </source>
</evidence>
<dbReference type="AlphaFoldDB" id="A0A5S3QHN4"/>
<dbReference type="InterPro" id="IPR026046">
    <property type="entry name" value="UBIAD1"/>
</dbReference>
<dbReference type="CDD" id="cd13962">
    <property type="entry name" value="PT_UbiA_UBIAD1"/>
    <property type="match status" value="1"/>
</dbReference>
<feature type="transmembrane region" description="Helical" evidence="9">
    <location>
        <begin position="179"/>
        <end position="202"/>
    </location>
</feature>
<evidence type="ECO:0000256" key="6">
    <source>
        <dbReference type="ARBA" id="ARBA00022989"/>
    </source>
</evidence>
<dbReference type="EMBL" id="VCIA01000001">
    <property type="protein sequence ID" value="TMN21317.1"/>
    <property type="molecule type" value="Genomic_DNA"/>
</dbReference>